<organism evidence="1 2">
    <name type="scientific">Xylaria curta</name>
    <dbReference type="NCBI Taxonomy" id="42375"/>
    <lineage>
        <taxon>Eukaryota</taxon>
        <taxon>Fungi</taxon>
        <taxon>Dikarya</taxon>
        <taxon>Ascomycota</taxon>
        <taxon>Pezizomycotina</taxon>
        <taxon>Sordariomycetes</taxon>
        <taxon>Xylariomycetidae</taxon>
        <taxon>Xylariales</taxon>
        <taxon>Xylariaceae</taxon>
        <taxon>Xylaria</taxon>
    </lineage>
</organism>
<accession>A0ACC1PP77</accession>
<dbReference type="Proteomes" id="UP001143856">
    <property type="component" value="Unassembled WGS sequence"/>
</dbReference>
<keyword evidence="2" id="KW-1185">Reference proteome</keyword>
<evidence type="ECO:0000313" key="2">
    <source>
        <dbReference type="Proteomes" id="UP001143856"/>
    </source>
</evidence>
<proteinExistence type="predicted"/>
<protein>
    <submittedName>
        <fullName evidence="1">Uncharacterized protein</fullName>
    </submittedName>
</protein>
<evidence type="ECO:0000313" key="1">
    <source>
        <dbReference type="EMBL" id="KAJ2997957.1"/>
    </source>
</evidence>
<gene>
    <name evidence="1" type="ORF">NUW58_g488</name>
</gene>
<name>A0ACC1PP77_9PEZI</name>
<dbReference type="EMBL" id="JAPDGR010000041">
    <property type="protein sequence ID" value="KAJ2997957.1"/>
    <property type="molecule type" value="Genomic_DNA"/>
</dbReference>
<sequence length="409" mass="43651">MILHMLTFISYLALTLTTGQAAPIINSSRPRLPVVDLGVTVHRATSNESGGYYVFSNIPYAEPPVGPLRFAQPVPRATVNRTIDDGTNTRICPQANPAWIGISISYVFQVIGARSGQNTSEGNGSIPAPSPYPQLPQSEDCLLLDINVPQTVFKFGVIDESKKLPVLVWIHGGGFAVGSKNDVNPAGLMAAGRRDGRAGFVYVGINYRLLALTWVNKNIHRFGGNPGAVTVIGESAGGSGIKAQLSAFGGVQGSTPFRRGIIQSPAMRPASSAALYAQVYKEFLAAAKLPSISAARALPTTQIQALNAAIIGNAPFGHYPFGPNVDGQFIPDEPAKLLTRGLVDKSVDLIVARNSAEGLLFVDPRVQNETGFEAYFQSLMPTVPRTRISQLATVYPEDFSGAQPYKDQT</sequence>
<comment type="caution">
    <text evidence="1">The sequence shown here is derived from an EMBL/GenBank/DDBJ whole genome shotgun (WGS) entry which is preliminary data.</text>
</comment>
<reference evidence="1" key="1">
    <citation type="submission" date="2022-10" db="EMBL/GenBank/DDBJ databases">
        <title>Genome Sequence of Xylaria curta.</title>
        <authorList>
            <person name="Buettner E."/>
        </authorList>
    </citation>
    <scope>NUCLEOTIDE SEQUENCE</scope>
    <source>
        <strain evidence="1">Babe10</strain>
    </source>
</reference>